<name>A0A1I0CYE4_9FIRM</name>
<dbReference type="EMBL" id="FOIM01000003">
    <property type="protein sequence ID" value="SET24807.1"/>
    <property type="molecule type" value="Genomic_DNA"/>
</dbReference>
<dbReference type="GeneID" id="93281694"/>
<sequence length="53" mass="6204">MKEYMNEPVDFSWSDADIVEAYSGNSEDKRSIKRMFCLTTKELNRILREAGVE</sequence>
<dbReference type="AlphaFoldDB" id="A0A1I0CYE4"/>
<gene>
    <name evidence="1" type="ORF">SAMN05216313_103235</name>
</gene>
<accession>A0A1I0CYE4</accession>
<dbReference type="RefSeq" id="WP_007712315.1">
    <property type="nucleotide sequence ID" value="NZ_CABJCG010000001.1"/>
</dbReference>
<reference evidence="2" key="1">
    <citation type="submission" date="2016-10" db="EMBL/GenBank/DDBJ databases">
        <authorList>
            <person name="Varghese N."/>
            <person name="Submissions S."/>
        </authorList>
    </citation>
    <scope>NUCLEOTIDE SEQUENCE [LARGE SCALE GENOMIC DNA]</scope>
    <source>
        <strain evidence="2">NLAE-zl-G277</strain>
    </source>
</reference>
<dbReference type="Proteomes" id="UP000198508">
    <property type="component" value="Unassembled WGS sequence"/>
</dbReference>
<keyword evidence="2" id="KW-1185">Reference proteome</keyword>
<dbReference type="STRING" id="460384.SAMN05216313_103235"/>
<evidence type="ECO:0000313" key="2">
    <source>
        <dbReference type="Proteomes" id="UP000198508"/>
    </source>
</evidence>
<proteinExistence type="predicted"/>
<protein>
    <submittedName>
        <fullName evidence="1">Uncharacterized protein</fullName>
    </submittedName>
</protein>
<evidence type="ECO:0000313" key="1">
    <source>
        <dbReference type="EMBL" id="SET24807.1"/>
    </source>
</evidence>
<organism evidence="1 2">
    <name type="scientific">Enterocloster lavalensis</name>
    <dbReference type="NCBI Taxonomy" id="460384"/>
    <lineage>
        <taxon>Bacteria</taxon>
        <taxon>Bacillati</taxon>
        <taxon>Bacillota</taxon>
        <taxon>Clostridia</taxon>
        <taxon>Lachnospirales</taxon>
        <taxon>Lachnospiraceae</taxon>
        <taxon>Enterocloster</taxon>
    </lineage>
</organism>